<dbReference type="FunFam" id="1.10.10.1410:FF:000002">
    <property type="entry name" value="60S acidic ribosomal protein P2"/>
    <property type="match status" value="1"/>
</dbReference>
<dbReference type="Pfam" id="PF00428">
    <property type="entry name" value="Ribosomal_60s"/>
    <property type="match status" value="1"/>
</dbReference>
<feature type="region of interest" description="Disordered" evidence="4">
    <location>
        <begin position="84"/>
        <end position="107"/>
    </location>
</feature>
<evidence type="ECO:0000313" key="5">
    <source>
        <dbReference type="EMBL" id="KAA8495017.1"/>
    </source>
</evidence>
<evidence type="ECO:0000256" key="4">
    <source>
        <dbReference type="SAM" id="MobiDB-lite"/>
    </source>
</evidence>
<dbReference type="HAMAP" id="MF_01478">
    <property type="entry name" value="Ribosomal_L12_arch"/>
    <property type="match status" value="1"/>
</dbReference>
<dbReference type="GO" id="GO:0002181">
    <property type="term" value="P:cytoplasmic translation"/>
    <property type="evidence" value="ECO:0007669"/>
    <property type="project" value="TreeGrafter"/>
</dbReference>
<dbReference type="PANTHER" id="PTHR45696:SF10">
    <property type="entry name" value="LARGE RIBOSOMAL SUBUNIT PROTEIN P1"/>
    <property type="match status" value="1"/>
</dbReference>
<dbReference type="EMBL" id="VRMN01000004">
    <property type="protein sequence ID" value="KAA8495017.1"/>
    <property type="molecule type" value="Genomic_DNA"/>
</dbReference>
<dbReference type="OrthoDB" id="2194681at2759"/>
<reference evidence="6" key="1">
    <citation type="journal article" date="2019" name="Nat. Commun.">
        <title>Expansion of phycobilisome linker gene families in mesophilic red algae.</title>
        <authorList>
            <person name="Lee J."/>
            <person name="Kim D."/>
            <person name="Bhattacharya D."/>
            <person name="Yoon H.S."/>
        </authorList>
    </citation>
    <scope>NUCLEOTIDE SEQUENCE [LARGE SCALE GENOMIC DNA]</scope>
    <source>
        <strain evidence="6">CCMP 1328</strain>
    </source>
</reference>
<proteinExistence type="inferred from homology"/>
<sequence length="107" mass="10466">MSSSELACAYATVILQDDGLTVSADNIQKLIAAAGVSVEAFYPGLFAKYPVELSSLVGMTIGSGGGAAAGGAAAAAGPADAPAAAVEAPPAAVEEEEEEAADFDLFD</sequence>
<dbReference type="OMA" id="IEPYWPM"/>
<dbReference type="GO" id="GO:0030295">
    <property type="term" value="F:protein kinase activator activity"/>
    <property type="evidence" value="ECO:0007669"/>
    <property type="project" value="TreeGrafter"/>
</dbReference>
<dbReference type="GO" id="GO:0003735">
    <property type="term" value="F:structural constituent of ribosome"/>
    <property type="evidence" value="ECO:0007669"/>
    <property type="project" value="InterPro"/>
</dbReference>
<dbReference type="GO" id="GO:0043021">
    <property type="term" value="F:ribonucleoprotein complex binding"/>
    <property type="evidence" value="ECO:0007669"/>
    <property type="project" value="TreeGrafter"/>
</dbReference>
<dbReference type="InterPro" id="IPR027534">
    <property type="entry name" value="Ribosomal_P1/P2"/>
</dbReference>
<keyword evidence="2 5" id="KW-0689">Ribosomal protein</keyword>
<dbReference type="PANTHER" id="PTHR45696">
    <property type="entry name" value="60S ACIDIC RIBOSOMAL PROTEIN P1"/>
    <property type="match status" value="1"/>
</dbReference>
<keyword evidence="6" id="KW-1185">Reference proteome</keyword>
<comment type="similarity">
    <text evidence="1">Belongs to the eukaryotic ribosomal protein P1/P2 family.</text>
</comment>
<feature type="compositionally biased region" description="Acidic residues" evidence="4">
    <location>
        <begin position="93"/>
        <end position="107"/>
    </location>
</feature>
<dbReference type="AlphaFoldDB" id="A0A5J4YX36"/>
<evidence type="ECO:0000256" key="1">
    <source>
        <dbReference type="ARBA" id="ARBA00005436"/>
    </source>
</evidence>
<dbReference type="Gene3D" id="1.10.10.1410">
    <property type="match status" value="1"/>
</dbReference>
<evidence type="ECO:0000256" key="2">
    <source>
        <dbReference type="ARBA" id="ARBA00022980"/>
    </source>
</evidence>
<dbReference type="GO" id="GO:0022625">
    <property type="term" value="C:cytosolic large ribosomal subunit"/>
    <property type="evidence" value="ECO:0007669"/>
    <property type="project" value="TreeGrafter"/>
</dbReference>
<name>A0A5J4YX36_PORPP</name>
<accession>A0A5J4YX36</accession>
<organism evidence="5 6">
    <name type="scientific">Porphyridium purpureum</name>
    <name type="common">Red alga</name>
    <name type="synonym">Porphyridium cruentum</name>
    <dbReference type="NCBI Taxonomy" id="35688"/>
    <lineage>
        <taxon>Eukaryota</taxon>
        <taxon>Rhodophyta</taxon>
        <taxon>Bangiophyceae</taxon>
        <taxon>Porphyridiales</taxon>
        <taxon>Porphyridiaceae</taxon>
        <taxon>Porphyridium</taxon>
    </lineage>
</organism>
<comment type="caution">
    <text evidence="5">The sequence shown here is derived from an EMBL/GenBank/DDBJ whole genome shotgun (WGS) entry which is preliminary data.</text>
</comment>
<dbReference type="GO" id="GO:0006414">
    <property type="term" value="P:translational elongation"/>
    <property type="evidence" value="ECO:0007669"/>
    <property type="project" value="InterPro"/>
</dbReference>
<protein>
    <submittedName>
        <fullName evidence="5">60S acidic ribosomal protein P1</fullName>
    </submittedName>
</protein>
<dbReference type="Proteomes" id="UP000324585">
    <property type="component" value="Unassembled WGS sequence"/>
</dbReference>
<evidence type="ECO:0000256" key="3">
    <source>
        <dbReference type="ARBA" id="ARBA00023274"/>
    </source>
</evidence>
<evidence type="ECO:0000313" key="6">
    <source>
        <dbReference type="Proteomes" id="UP000324585"/>
    </source>
</evidence>
<dbReference type="InterPro" id="IPR038716">
    <property type="entry name" value="P1/P2_N_sf"/>
</dbReference>
<keyword evidence="3" id="KW-0687">Ribonucleoprotein</keyword>
<dbReference type="CDD" id="cd05831">
    <property type="entry name" value="Ribosomal_P1"/>
    <property type="match status" value="1"/>
</dbReference>
<gene>
    <name evidence="5" type="ORF">FVE85_3258</name>
</gene>